<dbReference type="GO" id="GO:0003735">
    <property type="term" value="F:structural constituent of ribosome"/>
    <property type="evidence" value="ECO:0007669"/>
    <property type="project" value="InterPro"/>
</dbReference>
<dbReference type="Pfam" id="PF01165">
    <property type="entry name" value="Ribosomal_S21"/>
    <property type="match status" value="1"/>
</dbReference>
<dbReference type="EMBL" id="MDYL01000012">
    <property type="protein sequence ID" value="OQD74013.1"/>
    <property type="molecule type" value="Genomic_DNA"/>
</dbReference>
<dbReference type="GO" id="GO:0005763">
    <property type="term" value="C:mitochondrial small ribosomal subunit"/>
    <property type="evidence" value="ECO:0007669"/>
    <property type="project" value="TreeGrafter"/>
</dbReference>
<dbReference type="GO" id="GO:0070124">
    <property type="term" value="P:mitochondrial translational initiation"/>
    <property type="evidence" value="ECO:0007669"/>
    <property type="project" value="TreeGrafter"/>
</dbReference>
<evidence type="ECO:0008006" key="7">
    <source>
        <dbReference type="Google" id="ProtNLM"/>
    </source>
</evidence>
<dbReference type="PANTHER" id="PTHR41237:SF1">
    <property type="entry name" value="SMALL RIBOSOMAL SUBUNIT PROTEIN BS21M"/>
    <property type="match status" value="1"/>
</dbReference>
<evidence type="ECO:0000256" key="2">
    <source>
        <dbReference type="ARBA" id="ARBA00022980"/>
    </source>
</evidence>
<sequence>MDVRLLARGLRTRPTLSLLSSRQQPLRFFPSTIRYNSSDSSSQNPSNPKPTEAAAPATPSNNAEQSTKAKDAGSDFDDILNQLNLGSRNQSKSGNAAGSTPAGGKRRRMSDSVSRTVAGSVGSQAWTDQSTQLAIRKTELKLGPSLGRQIHVEPERGVDLNAAIRHLQSTLKNSQIKQQSINQKFHVRKGAMRKQQRRTRWRRLFKFSFQETVKKIQRMQAQGW</sequence>
<keyword evidence="3" id="KW-0687">Ribonucleoprotein</keyword>
<organism evidence="5 6">
    <name type="scientific">Penicillium decumbens</name>
    <dbReference type="NCBI Taxonomy" id="69771"/>
    <lineage>
        <taxon>Eukaryota</taxon>
        <taxon>Fungi</taxon>
        <taxon>Dikarya</taxon>
        <taxon>Ascomycota</taxon>
        <taxon>Pezizomycotina</taxon>
        <taxon>Eurotiomycetes</taxon>
        <taxon>Eurotiomycetidae</taxon>
        <taxon>Eurotiales</taxon>
        <taxon>Aspergillaceae</taxon>
        <taxon>Penicillium</taxon>
    </lineage>
</organism>
<feature type="compositionally biased region" description="Low complexity" evidence="4">
    <location>
        <begin position="36"/>
        <end position="64"/>
    </location>
</feature>
<dbReference type="AlphaFoldDB" id="A0A1V6PB02"/>
<dbReference type="STRING" id="69771.A0A1V6PB02"/>
<dbReference type="Proteomes" id="UP000191522">
    <property type="component" value="Unassembled WGS sequence"/>
</dbReference>
<evidence type="ECO:0000256" key="4">
    <source>
        <dbReference type="SAM" id="MobiDB-lite"/>
    </source>
</evidence>
<name>A0A1V6PB02_PENDC</name>
<gene>
    <name evidence="5" type="ORF">PENDEC_c012G02808</name>
</gene>
<evidence type="ECO:0000313" key="5">
    <source>
        <dbReference type="EMBL" id="OQD74013.1"/>
    </source>
</evidence>
<dbReference type="InterPro" id="IPR001911">
    <property type="entry name" value="Ribosomal_bS21"/>
</dbReference>
<comment type="caution">
    <text evidence="5">The sequence shown here is derived from an EMBL/GenBank/DDBJ whole genome shotgun (WGS) entry which is preliminary data.</text>
</comment>
<dbReference type="InterPro" id="IPR052837">
    <property type="entry name" value="Mitoribosomal_bS21"/>
</dbReference>
<proteinExistence type="inferred from homology"/>
<evidence type="ECO:0000256" key="3">
    <source>
        <dbReference type="ARBA" id="ARBA00023274"/>
    </source>
</evidence>
<protein>
    <recommendedName>
        <fullName evidence="7">Ribosomal protein S21</fullName>
    </recommendedName>
</protein>
<feature type="compositionally biased region" description="Polar residues" evidence="4">
    <location>
        <begin position="111"/>
        <end position="123"/>
    </location>
</feature>
<dbReference type="PANTHER" id="PTHR41237">
    <property type="entry name" value="37S RIBOSOMAL PROTEIN MRP21, MITOCHONDRIAL"/>
    <property type="match status" value="1"/>
</dbReference>
<dbReference type="OrthoDB" id="2501249at2759"/>
<accession>A0A1V6PB02</accession>
<reference evidence="6" key="1">
    <citation type="journal article" date="2017" name="Nat. Microbiol.">
        <title>Global analysis of biosynthetic gene clusters reveals vast potential of secondary metabolite production in Penicillium species.</title>
        <authorList>
            <person name="Nielsen J.C."/>
            <person name="Grijseels S."/>
            <person name="Prigent S."/>
            <person name="Ji B."/>
            <person name="Dainat J."/>
            <person name="Nielsen K.F."/>
            <person name="Frisvad J.C."/>
            <person name="Workman M."/>
            <person name="Nielsen J."/>
        </authorList>
    </citation>
    <scope>NUCLEOTIDE SEQUENCE [LARGE SCALE GENOMIC DNA]</scope>
    <source>
        <strain evidence="6">IBT 11843</strain>
    </source>
</reference>
<feature type="compositionally biased region" description="Polar residues" evidence="4">
    <location>
        <begin position="81"/>
        <end position="98"/>
    </location>
</feature>
<evidence type="ECO:0000313" key="6">
    <source>
        <dbReference type="Proteomes" id="UP000191522"/>
    </source>
</evidence>
<comment type="similarity">
    <text evidence="1">Belongs to the bacterial ribosomal protein bS21 family.</text>
</comment>
<dbReference type="OMA" id="QKFHIRR"/>
<feature type="region of interest" description="Disordered" evidence="4">
    <location>
        <begin position="32"/>
        <end position="123"/>
    </location>
</feature>
<keyword evidence="6" id="KW-1185">Reference proteome</keyword>
<evidence type="ECO:0000256" key="1">
    <source>
        <dbReference type="ARBA" id="ARBA00006640"/>
    </source>
</evidence>
<keyword evidence="2" id="KW-0689">Ribosomal protein</keyword>